<gene>
    <name evidence="2" type="ORF">THII_2194</name>
</gene>
<dbReference type="Pfam" id="PF00550">
    <property type="entry name" value="PP-binding"/>
    <property type="match status" value="1"/>
</dbReference>
<evidence type="ECO:0000313" key="3">
    <source>
        <dbReference type="Proteomes" id="UP000031623"/>
    </source>
</evidence>
<dbReference type="STRING" id="40754.THII_2194"/>
<evidence type="ECO:0000259" key="1">
    <source>
        <dbReference type="PROSITE" id="PS50075"/>
    </source>
</evidence>
<dbReference type="EMBL" id="AP014633">
    <property type="protein sequence ID" value="BAP56491.1"/>
    <property type="molecule type" value="Genomic_DNA"/>
</dbReference>
<dbReference type="OrthoDB" id="487863at2"/>
<dbReference type="SUPFAM" id="SSF47336">
    <property type="entry name" value="ACP-like"/>
    <property type="match status" value="1"/>
</dbReference>
<dbReference type="PROSITE" id="PS50075">
    <property type="entry name" value="CARRIER"/>
    <property type="match status" value="1"/>
</dbReference>
<dbReference type="Gene3D" id="1.10.1200.10">
    <property type="entry name" value="ACP-like"/>
    <property type="match status" value="1"/>
</dbReference>
<sequence>MKILALKLCSRHQFDIEHKLANIFIMTKDEIFQIIKKNTLEVLPKVAPEMITIDQQLKNLGANSIDRMEIVTLTMEDLNIQIPAVELGKTYNLQSLVDLLYNKKNI</sequence>
<dbReference type="KEGG" id="tig:THII_2194"/>
<keyword evidence="3" id="KW-1185">Reference proteome</keyword>
<proteinExistence type="predicted"/>
<dbReference type="NCBIfam" id="NF005502">
    <property type="entry name" value="PRK07117.1"/>
    <property type="match status" value="1"/>
</dbReference>
<organism evidence="2 3">
    <name type="scientific">Thioploca ingrica</name>
    <dbReference type="NCBI Taxonomy" id="40754"/>
    <lineage>
        <taxon>Bacteria</taxon>
        <taxon>Pseudomonadati</taxon>
        <taxon>Pseudomonadota</taxon>
        <taxon>Gammaproteobacteria</taxon>
        <taxon>Thiotrichales</taxon>
        <taxon>Thiotrichaceae</taxon>
        <taxon>Thioploca</taxon>
    </lineage>
</organism>
<reference evidence="2 3" key="1">
    <citation type="journal article" date="2014" name="ISME J.">
        <title>Ecophysiology of Thioploca ingrica as revealed by the complete genome sequence supplemented with proteomic evidence.</title>
        <authorList>
            <person name="Kojima H."/>
            <person name="Ogura Y."/>
            <person name="Yamamoto N."/>
            <person name="Togashi T."/>
            <person name="Mori H."/>
            <person name="Watanabe T."/>
            <person name="Nemoto F."/>
            <person name="Kurokawa K."/>
            <person name="Hayashi T."/>
            <person name="Fukui M."/>
        </authorList>
    </citation>
    <scope>NUCLEOTIDE SEQUENCE [LARGE SCALE GENOMIC DNA]</scope>
</reference>
<dbReference type="HOGENOM" id="CLU_108696_21_1_6"/>
<dbReference type="InterPro" id="IPR036736">
    <property type="entry name" value="ACP-like_sf"/>
</dbReference>
<dbReference type="AlphaFoldDB" id="A0A090BVA0"/>
<accession>A0A090BVA0</accession>
<protein>
    <submittedName>
        <fullName evidence="2">Acyl carrier protein</fullName>
    </submittedName>
</protein>
<dbReference type="Proteomes" id="UP000031623">
    <property type="component" value="Chromosome"/>
</dbReference>
<evidence type="ECO:0000313" key="2">
    <source>
        <dbReference type="EMBL" id="BAP56491.1"/>
    </source>
</evidence>
<feature type="domain" description="Carrier" evidence="1">
    <location>
        <begin position="26"/>
        <end position="104"/>
    </location>
</feature>
<dbReference type="InterPro" id="IPR009081">
    <property type="entry name" value="PP-bd_ACP"/>
</dbReference>
<name>A0A090BVA0_9GAMM</name>